<dbReference type="PANTHER" id="PTHR10889:SF1">
    <property type="entry name" value="DEOXYRIBOSE-PHOSPHATE ALDOLASE"/>
    <property type="match status" value="1"/>
</dbReference>
<dbReference type="InterPro" id="IPR011343">
    <property type="entry name" value="DeoC"/>
</dbReference>
<dbReference type="InterPro" id="IPR002915">
    <property type="entry name" value="DeoC/FbaB/LacD_aldolase"/>
</dbReference>
<dbReference type="NCBIfam" id="TIGR00126">
    <property type="entry name" value="deoC"/>
    <property type="match status" value="1"/>
</dbReference>
<protein>
    <recommendedName>
        <fullName evidence="6">Deoxyribose-phosphate aldolase</fullName>
        <shortName evidence="6">DERA</shortName>
        <ecNumber evidence="6">4.1.2.4</ecNumber>
    </recommendedName>
    <alternativeName>
        <fullName evidence="6">2-deoxy-D-ribose 5-phosphate aldolase</fullName>
    </alternativeName>
    <alternativeName>
        <fullName evidence="6">Phosphodeoxyriboaldolase</fullName>
        <shortName evidence="6">Deoxyriboaldolase</shortName>
    </alternativeName>
</protein>
<feature type="active site" description="Proton donor/acceptor" evidence="6">
    <location>
        <position position="194"/>
    </location>
</feature>
<dbReference type="EMBL" id="JBHSMH010000001">
    <property type="protein sequence ID" value="MFC5467091.1"/>
    <property type="molecule type" value="Genomic_DNA"/>
</dbReference>
<reference evidence="8" key="1">
    <citation type="journal article" date="2019" name="Int. J. Syst. Evol. Microbiol.">
        <title>The Global Catalogue of Microorganisms (GCM) 10K type strain sequencing project: providing services to taxonomists for standard genome sequencing and annotation.</title>
        <authorList>
            <consortium name="The Broad Institute Genomics Platform"/>
            <consortium name="The Broad Institute Genome Sequencing Center for Infectious Disease"/>
            <person name="Wu L."/>
            <person name="Ma J."/>
        </authorList>
    </citation>
    <scope>NUCLEOTIDE SEQUENCE [LARGE SCALE GENOMIC DNA]</scope>
    <source>
        <strain evidence="8">CCUG 57113</strain>
    </source>
</reference>
<name>A0ABW0LQX7_9BACL</name>
<dbReference type="EC" id="4.1.2.4" evidence="6"/>
<evidence type="ECO:0000256" key="2">
    <source>
        <dbReference type="ARBA" id="ARBA00022490"/>
    </source>
</evidence>
<comment type="similarity">
    <text evidence="1 6">Belongs to the DeoC/FbaB aldolase family. DeoC type 1 subfamily.</text>
</comment>
<dbReference type="RefSeq" id="WP_209747445.1">
    <property type="nucleotide sequence ID" value="NZ_JBHSMH010000001.1"/>
</dbReference>
<sequence length="228" mass="23121">MRDRHPFPDWHPDAQLAPYIDYTVATADAGAREIASRCEEAAAFGFRSVCVNGGWVRLCRERLGGTGVKVSAAVGFPLGAQATRAKAFEAGAALDDGASEIDMVMAIGKLKDGDRDAVERDIAAVVLAVQGGALVKVVLETGLLTDEEKRLAARIAEAAGADCVQTSTGFAGSGANAGDVALLRGELSARMGVKAAGGIRTADAAIALLRAGAGRIGSSAGVAIVSGI</sequence>
<comment type="function">
    <text evidence="6">Catalyzes a reversible aldol reaction between acetaldehyde and D-glyceraldehyde 3-phosphate to generate 2-deoxy-D-ribose 5-phosphate.</text>
</comment>
<evidence type="ECO:0000256" key="4">
    <source>
        <dbReference type="ARBA" id="ARBA00023270"/>
    </source>
</evidence>
<dbReference type="InterPro" id="IPR013785">
    <property type="entry name" value="Aldolase_TIM"/>
</dbReference>
<dbReference type="PANTHER" id="PTHR10889">
    <property type="entry name" value="DEOXYRIBOSE-PHOSPHATE ALDOLASE"/>
    <property type="match status" value="1"/>
</dbReference>
<accession>A0ABW0LQX7</accession>
<keyword evidence="2 6" id="KW-0963">Cytoplasm</keyword>
<feature type="active site" description="Proton donor/acceptor" evidence="6">
    <location>
        <position position="102"/>
    </location>
</feature>
<dbReference type="Pfam" id="PF01791">
    <property type="entry name" value="DeoC"/>
    <property type="match status" value="1"/>
</dbReference>
<evidence type="ECO:0000256" key="3">
    <source>
        <dbReference type="ARBA" id="ARBA00023239"/>
    </source>
</evidence>
<keyword evidence="8" id="KW-1185">Reference proteome</keyword>
<comment type="caution">
    <text evidence="6">Lacks conserved residue(s) required for the propagation of feature annotation.</text>
</comment>
<comment type="pathway">
    <text evidence="6">Carbohydrate degradation; 2-deoxy-D-ribose 1-phosphate degradation; D-glyceraldehyde 3-phosphate and acetaldehyde from 2-deoxy-alpha-D-ribose 1-phosphate: step 2/2.</text>
</comment>
<evidence type="ECO:0000256" key="6">
    <source>
        <dbReference type="HAMAP-Rule" id="MF_00114"/>
    </source>
</evidence>
<dbReference type="GO" id="GO:0004139">
    <property type="term" value="F:deoxyribose-phosphate aldolase activity"/>
    <property type="evidence" value="ECO:0007669"/>
    <property type="project" value="UniProtKB-EC"/>
</dbReference>
<evidence type="ECO:0000256" key="5">
    <source>
        <dbReference type="ARBA" id="ARBA00048791"/>
    </source>
</evidence>
<organism evidence="7 8">
    <name type="scientific">Cohnella suwonensis</name>
    <dbReference type="NCBI Taxonomy" id="696072"/>
    <lineage>
        <taxon>Bacteria</taxon>
        <taxon>Bacillati</taxon>
        <taxon>Bacillota</taxon>
        <taxon>Bacilli</taxon>
        <taxon>Bacillales</taxon>
        <taxon>Paenibacillaceae</taxon>
        <taxon>Cohnella</taxon>
    </lineage>
</organism>
<dbReference type="SUPFAM" id="SSF51569">
    <property type="entry name" value="Aldolase"/>
    <property type="match status" value="1"/>
</dbReference>
<keyword evidence="4 6" id="KW-0704">Schiff base</keyword>
<evidence type="ECO:0000313" key="8">
    <source>
        <dbReference type="Proteomes" id="UP001596105"/>
    </source>
</evidence>
<evidence type="ECO:0000256" key="1">
    <source>
        <dbReference type="ARBA" id="ARBA00010936"/>
    </source>
</evidence>
<comment type="catalytic activity">
    <reaction evidence="5 6">
        <text>2-deoxy-D-ribose 5-phosphate = D-glyceraldehyde 3-phosphate + acetaldehyde</text>
        <dbReference type="Rhea" id="RHEA:12821"/>
        <dbReference type="ChEBI" id="CHEBI:15343"/>
        <dbReference type="ChEBI" id="CHEBI:59776"/>
        <dbReference type="ChEBI" id="CHEBI:62877"/>
        <dbReference type="EC" id="4.1.2.4"/>
    </reaction>
</comment>
<dbReference type="InterPro" id="IPR028581">
    <property type="entry name" value="DeoC_typeI"/>
</dbReference>
<dbReference type="PIRSF" id="PIRSF001357">
    <property type="entry name" value="DeoC"/>
    <property type="match status" value="1"/>
</dbReference>
<keyword evidence="3 6" id="KW-0456">Lyase</keyword>
<comment type="caution">
    <text evidence="7">The sequence shown here is derived from an EMBL/GenBank/DDBJ whole genome shotgun (WGS) entry which is preliminary data.</text>
</comment>
<proteinExistence type="inferred from homology"/>
<dbReference type="SMART" id="SM01133">
    <property type="entry name" value="DeoC"/>
    <property type="match status" value="1"/>
</dbReference>
<comment type="subcellular location">
    <subcellularLocation>
        <location evidence="6">Cytoplasm</location>
    </subcellularLocation>
</comment>
<dbReference type="Proteomes" id="UP001596105">
    <property type="component" value="Unassembled WGS sequence"/>
</dbReference>
<dbReference type="HAMAP" id="MF_00114">
    <property type="entry name" value="DeoC_type1"/>
    <property type="match status" value="1"/>
</dbReference>
<dbReference type="Gene3D" id="3.20.20.70">
    <property type="entry name" value="Aldolase class I"/>
    <property type="match status" value="1"/>
</dbReference>
<gene>
    <name evidence="6 7" type="primary">deoC</name>
    <name evidence="7" type="ORF">ACFPPD_00040</name>
</gene>
<evidence type="ECO:0000313" key="7">
    <source>
        <dbReference type="EMBL" id="MFC5467091.1"/>
    </source>
</evidence>
<dbReference type="CDD" id="cd00959">
    <property type="entry name" value="DeoC"/>
    <property type="match status" value="1"/>
</dbReference>